<dbReference type="Gene3D" id="3.80.10.10">
    <property type="entry name" value="Ribonuclease Inhibitor"/>
    <property type="match status" value="2"/>
</dbReference>
<dbReference type="InterPro" id="IPR000048">
    <property type="entry name" value="IQ_motif_EF-hand-BS"/>
</dbReference>
<dbReference type="InterPro" id="IPR003591">
    <property type="entry name" value="Leu-rich_rpt_typical-subtyp"/>
</dbReference>
<name>A0A1S3J000_LINAN</name>
<dbReference type="InterPro" id="IPR001611">
    <property type="entry name" value="Leu-rich_rpt"/>
</dbReference>
<reference evidence="5" key="1">
    <citation type="submission" date="2025-08" db="UniProtKB">
        <authorList>
            <consortium name="RefSeq"/>
        </authorList>
    </citation>
    <scope>IDENTIFICATION</scope>
    <source>
        <tissue evidence="5">Gonads</tissue>
    </source>
</reference>
<gene>
    <name evidence="5" type="primary">LOC106168561</name>
</gene>
<feature type="region of interest" description="Disordered" evidence="3">
    <location>
        <begin position="966"/>
        <end position="1025"/>
    </location>
</feature>
<evidence type="ECO:0000313" key="4">
    <source>
        <dbReference type="Proteomes" id="UP000085678"/>
    </source>
</evidence>
<dbReference type="KEGG" id="lak:106168561"/>
<dbReference type="PANTHER" id="PTHR46652">
    <property type="entry name" value="LEUCINE-RICH REPEAT AND IQ DOMAIN-CONTAINING PROTEIN 1-RELATED"/>
    <property type="match status" value="1"/>
</dbReference>
<evidence type="ECO:0000256" key="2">
    <source>
        <dbReference type="ARBA" id="ARBA00022737"/>
    </source>
</evidence>
<dbReference type="InterPro" id="IPR027417">
    <property type="entry name" value="P-loop_NTPase"/>
</dbReference>
<dbReference type="InParanoid" id="A0A1S3J000"/>
<dbReference type="InterPro" id="IPR032675">
    <property type="entry name" value="LRR_dom_sf"/>
</dbReference>
<dbReference type="Pfam" id="PF12799">
    <property type="entry name" value="LRR_4"/>
    <property type="match status" value="1"/>
</dbReference>
<accession>A0A1S3J000</accession>
<evidence type="ECO:0000256" key="3">
    <source>
        <dbReference type="SAM" id="MobiDB-lite"/>
    </source>
</evidence>
<dbReference type="InterPro" id="IPR050836">
    <property type="entry name" value="SDS22/Internalin_LRR"/>
</dbReference>
<proteinExistence type="predicted"/>
<feature type="region of interest" description="Disordered" evidence="3">
    <location>
        <begin position="1195"/>
        <end position="1280"/>
    </location>
</feature>
<dbReference type="GO" id="GO:0009966">
    <property type="term" value="P:regulation of signal transduction"/>
    <property type="evidence" value="ECO:0007669"/>
    <property type="project" value="UniProtKB-ARBA"/>
</dbReference>
<dbReference type="STRING" id="7574.A0A1S3J000"/>
<dbReference type="RefSeq" id="XP_013403129.1">
    <property type="nucleotide sequence ID" value="XM_013547675.1"/>
</dbReference>
<dbReference type="PROSITE" id="PS51450">
    <property type="entry name" value="LRR"/>
    <property type="match status" value="4"/>
</dbReference>
<keyword evidence="1" id="KW-0433">Leucine-rich repeat</keyword>
<dbReference type="Proteomes" id="UP000085678">
    <property type="component" value="Unplaced"/>
</dbReference>
<sequence length="1494" mass="172128">MSSEEEEALIEAEIQKQLDLIDEFEANETIEDGGIEEDITIAGDEVEQKRRPELEAPESRLDFFTITSEVEKELEECDEILKEADEKKRDDFRGISVVLADLASEAGEDPEAFRQKMLKEIEEYEAQEVNGGMQQHFELKPEEAVVSLIYESDILESQLREQIREFEEKRIQQEEERKQIETKMKQEADRRMAQSDAQRKQKLEEIKKEEQLFQEKNVVKQAEVNSTVQMEQKKFEESMKKFEEELHELEVKTKEEQQELEHTQRLRAERIEQQRNKAAITLQAHFKGYRVKKEHASHLQHVKEERLKKKMEVRIKIVEEERKHREEVKKQEENEKIKKQQEEKELLEKKQREEQETKRKMMELEMKKKMEEEKQKQEEESKQQEERERKRKEEEEEAERLKKEEERQRQEEEKKRKEKEEQDRMRKEEEERLQREEKQRKEEEMRRKKEEEKQKQLQEEIRKKEEAKRKLEEENKRLEEEKIKKQLEEERRKAEEKKKLDEEELKRKKEAEQKKLEEDRKPKSPVLSLPPELEEQRLAWIQSSIPWSKVAGELKTKKVAAAKRAPRRPVSAKNLSLLGEDIILNAAKVNALAQVTTVVLKDLPGSVLNTLSQCPKLKALSMVNCGLVALDGLEDCKELQYIDCKSNELEMVNLKDLSNLLYLDISHNSLTSIHGLEGCSDLRYLNMSNNKITRIGGLGHLKRLHTLLLSHNQLISTRGLSEAPTIQCLDLSHNHLPTVEDHEKLCLLQSLNLKGNNILEVPSLSNHVLLYLLICEDNSIFSMNSLSECWLPLLRTLSLRQNSLGAIGSLNRCVTLTFFDASNNEILELNSFIPGLAECNMLTDLKMEGNPVTEETEVRSSLLSCLPRLQCLDGATVCSSMKCPPRTVFDIMCEAQVKRFSCLEDGYLKSLRSCHANFDKLIQTHREYFDASHQLAVDIRYCHEYGEVTLPSEPVLAQAEDKTLHNHNSTFNNAGEISPRDNATMHNGPSAPQPGYSVIQSKKSSDFKSNLVPSPPTSAKKTNVRPFSGKNKFEAALSKAQQGASGGNSDLKPGVSTDLQNVTHNQTYDHTVKASPHSVAELTTTQEACLTKKDDYALASGGGSFNRDEAVFKRKSLQEIAATKVQSLWRGYVVRRDIDNQVQFWLAATKIQALWRGYRTRKLLSNAINYARQDDSDEDFAEIDLSAFDYQEADLDAPWKPPDTPQLPGNHPVLGRPWSGLDPHPPPRQAWRSADSPSVAGEPQGKPPRPPSSSLSGAETHRTGMSKMSKKDELSEEWGFHDSRTAELMLQRAKKLKYNAEKRKKLNKLDPKQRLALFRKGDHHGVKTPVQKPVRPMVQRKEYFQAMHEEAARKEYEKQEENESKVQRTFEWLHTQVGEHDVSDSKIYKRPVRFGSEGNLPQLHQDVLSGGRVSLVASPASMELQSVRSASTTGDRTKSRRHSVEETSPRGGLELPAIKTSSAPSMRVKERISWRNPEVNKSSGWGSGKRRIIK</sequence>
<protein>
    <submittedName>
        <fullName evidence="5">Leucine-rich repeat and IQ domain-containing protein 1</fullName>
    </submittedName>
</protein>
<dbReference type="SMART" id="SM00365">
    <property type="entry name" value="LRR_SD22"/>
    <property type="match status" value="3"/>
</dbReference>
<dbReference type="InterPro" id="IPR025875">
    <property type="entry name" value="Leu-rich_rpt_4"/>
</dbReference>
<dbReference type="Gene3D" id="1.20.5.190">
    <property type="match status" value="1"/>
</dbReference>
<feature type="compositionally biased region" description="Polar residues" evidence="3">
    <location>
        <begin position="998"/>
        <end position="1021"/>
    </location>
</feature>
<evidence type="ECO:0000256" key="1">
    <source>
        <dbReference type="ARBA" id="ARBA00022614"/>
    </source>
</evidence>
<dbReference type="PROSITE" id="PS50096">
    <property type="entry name" value="IQ"/>
    <property type="match status" value="3"/>
</dbReference>
<dbReference type="SUPFAM" id="SSF52058">
    <property type="entry name" value="L domain-like"/>
    <property type="match status" value="1"/>
</dbReference>
<feature type="compositionally biased region" description="Basic and acidic residues" evidence="3">
    <location>
        <begin position="1269"/>
        <end position="1280"/>
    </location>
</feature>
<keyword evidence="2" id="KW-0677">Repeat</keyword>
<dbReference type="SUPFAM" id="SSF52540">
    <property type="entry name" value="P-loop containing nucleoside triphosphate hydrolases"/>
    <property type="match status" value="1"/>
</dbReference>
<organism evidence="4 5">
    <name type="scientific">Lingula anatina</name>
    <name type="common">Brachiopod</name>
    <name type="synonym">Lingula unguis</name>
    <dbReference type="NCBI Taxonomy" id="7574"/>
    <lineage>
        <taxon>Eukaryota</taxon>
        <taxon>Metazoa</taxon>
        <taxon>Spiralia</taxon>
        <taxon>Lophotrochozoa</taxon>
        <taxon>Brachiopoda</taxon>
        <taxon>Linguliformea</taxon>
        <taxon>Lingulata</taxon>
        <taxon>Lingulida</taxon>
        <taxon>Linguloidea</taxon>
        <taxon>Lingulidae</taxon>
        <taxon>Lingula</taxon>
    </lineage>
</organism>
<feature type="region of interest" description="Disordered" evidence="3">
    <location>
        <begin position="319"/>
        <end position="529"/>
    </location>
</feature>
<feature type="compositionally biased region" description="Polar residues" evidence="3">
    <location>
        <begin position="966"/>
        <end position="975"/>
    </location>
</feature>
<dbReference type="PANTHER" id="PTHR46652:SF7">
    <property type="entry name" value="LEUCINE-RICH REPEAT AND IQ DOMAIN-CONTAINING PROTEIN 1"/>
    <property type="match status" value="1"/>
</dbReference>
<dbReference type="SMART" id="SM00369">
    <property type="entry name" value="LRR_TYP"/>
    <property type="match status" value="4"/>
</dbReference>
<dbReference type="CDD" id="cd23767">
    <property type="entry name" value="IQCD"/>
    <property type="match status" value="2"/>
</dbReference>
<feature type="region of interest" description="Disordered" evidence="3">
    <location>
        <begin position="173"/>
        <end position="200"/>
    </location>
</feature>
<dbReference type="Pfam" id="PF00612">
    <property type="entry name" value="IQ"/>
    <property type="match status" value="3"/>
</dbReference>
<dbReference type="GeneID" id="106168561"/>
<feature type="compositionally biased region" description="Polar residues" evidence="3">
    <location>
        <begin position="1423"/>
        <end position="1434"/>
    </location>
</feature>
<keyword evidence="4" id="KW-1185">Reference proteome</keyword>
<dbReference type="SMART" id="SM00015">
    <property type="entry name" value="IQ"/>
    <property type="match status" value="3"/>
</dbReference>
<dbReference type="OrthoDB" id="266138at2759"/>
<feature type="compositionally biased region" description="Basic and acidic residues" evidence="3">
    <location>
        <begin position="319"/>
        <end position="522"/>
    </location>
</feature>
<feature type="region of interest" description="Disordered" evidence="3">
    <location>
        <begin position="1422"/>
        <end position="1494"/>
    </location>
</feature>
<evidence type="ECO:0000313" key="5">
    <source>
        <dbReference type="RefSeq" id="XP_013403129.1"/>
    </source>
</evidence>